<gene>
    <name evidence="2" type="ORF">B0175_05060</name>
</gene>
<keyword evidence="3" id="KW-1185">Reference proteome</keyword>
<evidence type="ECO:0008006" key="4">
    <source>
        <dbReference type="Google" id="ProtNLM"/>
    </source>
</evidence>
<feature type="region of interest" description="Disordered" evidence="1">
    <location>
        <begin position="132"/>
        <end position="159"/>
    </location>
</feature>
<reference evidence="2 3" key="1">
    <citation type="submission" date="2017-02" db="EMBL/GenBank/DDBJ databases">
        <title>Arcobacter lacus sp. nov., a new species isolated from reclaimed water.</title>
        <authorList>
            <person name="Figueras M.J."/>
            <person name="Perez-Cataluna A."/>
            <person name="Salas-Masso N."/>
        </authorList>
    </citation>
    <scope>NUCLEOTIDE SEQUENCE [LARGE SCALE GENOMIC DNA]</scope>
    <source>
        <strain evidence="2 3">RW43-9</strain>
    </source>
</reference>
<sequence>MKRYIAIDLLALKQHKLALEEWTLLENIYFMSNNEFGWCYASKDTLRDIIQVSNGQIYKIIKKLLDNGFLVKNNETGYLKVTQKWITISSGIVDTKGCGDPLQKMENISPKNGIDPLQKMETKIDNIKRDIKKEERESNSNSTNANFEEEKNIPHSFSKNENKKFEDEKLNPREVIEAYKEKISDKHGDVQEPSSFNQIILRKTDIQKMIIAIDNYAKALKLSGKKPEKLFFFIRDGIYLDYQNEQVIELGKNQALVPNDLIGKSFSVDGETIKFLKDGYLKIEKDHKVTNAKNVADMVNTIRTALGGER</sequence>
<evidence type="ECO:0000313" key="3">
    <source>
        <dbReference type="Proteomes" id="UP000251311"/>
    </source>
</evidence>
<proteinExistence type="predicted"/>
<dbReference type="EMBL" id="MUXF01000008">
    <property type="protein sequence ID" value="PUE66736.1"/>
    <property type="molecule type" value="Genomic_DNA"/>
</dbReference>
<accession>A0ABX5JK19</accession>
<feature type="compositionally biased region" description="Basic and acidic residues" evidence="1">
    <location>
        <begin position="148"/>
        <end position="159"/>
    </location>
</feature>
<dbReference type="RefSeq" id="WP_108527568.1">
    <property type="nucleotide sequence ID" value="NZ_MUXF01000008.1"/>
</dbReference>
<protein>
    <recommendedName>
        <fullName evidence="4">Helix-turn-helix domain-containing protein</fullName>
    </recommendedName>
</protein>
<name>A0ABX5JK19_9BACT</name>
<dbReference type="Gene3D" id="1.10.10.10">
    <property type="entry name" value="Winged helix-like DNA-binding domain superfamily/Winged helix DNA-binding domain"/>
    <property type="match status" value="1"/>
</dbReference>
<comment type="caution">
    <text evidence="2">The sequence shown here is derived from an EMBL/GenBank/DDBJ whole genome shotgun (WGS) entry which is preliminary data.</text>
</comment>
<dbReference type="InterPro" id="IPR036388">
    <property type="entry name" value="WH-like_DNA-bd_sf"/>
</dbReference>
<organism evidence="2 3">
    <name type="scientific">Arcobacter lacus</name>
    <dbReference type="NCBI Taxonomy" id="1912876"/>
    <lineage>
        <taxon>Bacteria</taxon>
        <taxon>Pseudomonadati</taxon>
        <taxon>Campylobacterota</taxon>
        <taxon>Epsilonproteobacteria</taxon>
        <taxon>Campylobacterales</taxon>
        <taxon>Arcobacteraceae</taxon>
        <taxon>Arcobacter</taxon>
    </lineage>
</organism>
<dbReference type="Proteomes" id="UP000251311">
    <property type="component" value="Unassembled WGS sequence"/>
</dbReference>
<evidence type="ECO:0000256" key="1">
    <source>
        <dbReference type="SAM" id="MobiDB-lite"/>
    </source>
</evidence>
<evidence type="ECO:0000313" key="2">
    <source>
        <dbReference type="EMBL" id="PUE66736.1"/>
    </source>
</evidence>